<evidence type="ECO:0000259" key="5">
    <source>
        <dbReference type="PROSITE" id="PS50045"/>
    </source>
</evidence>
<accession>G7WJL6</accession>
<reference evidence="8" key="1">
    <citation type="submission" date="2011-11" db="EMBL/GenBank/DDBJ databases">
        <title>Complete sequence of Desulfosporosinus orientis DSM 765.</title>
        <authorList>
            <person name="Lucas S."/>
            <person name="Han J."/>
            <person name="Lapidus A."/>
            <person name="Cheng J.-F."/>
            <person name="Goodwin L."/>
            <person name="Pitluck S."/>
            <person name="Peters L."/>
            <person name="Ovchinnikova G."/>
            <person name="Teshima H."/>
            <person name="Detter J.C."/>
            <person name="Han C."/>
            <person name="Tapia R."/>
            <person name="Land M."/>
            <person name="Hauser L."/>
            <person name="Kyrpides N."/>
            <person name="Ivanova N."/>
            <person name="Pagani I."/>
            <person name="Pester M."/>
            <person name="Spring S."/>
            <person name="Ollivier B."/>
            <person name="Rattei T."/>
            <person name="Klenk H.-P."/>
            <person name="Wagner M."/>
            <person name="Loy A."/>
            <person name="Woyke T."/>
        </authorList>
    </citation>
    <scope>NUCLEOTIDE SEQUENCE [LARGE SCALE GENOMIC DNA]</scope>
    <source>
        <strain evidence="8">ATCC 19365 / DSM 765 / NCIMB 8382 / VKM B-1628</strain>
    </source>
</reference>
<dbReference type="GO" id="GO:0005524">
    <property type="term" value="F:ATP binding"/>
    <property type="evidence" value="ECO:0007669"/>
    <property type="project" value="UniProtKB-KW"/>
</dbReference>
<dbReference type="PRINTS" id="PR01590">
    <property type="entry name" value="HTHFIS"/>
</dbReference>
<dbReference type="PROSITE" id="PS50045">
    <property type="entry name" value="SIGMA54_INTERACT_4"/>
    <property type="match status" value="1"/>
</dbReference>
<sequence length="472" mass="53121">MSGDVMAQVFKQLFNSIDEGVIVTDPEGKIIFYNAEMAKLEELLSEQVVGKYLHEVYDAVTVESSEHLSVVLTREPVLEKHKTYFTNKGKEVTIVASTFPVMEDGEVVAVYSVCKDITKFKELLTKTMQLHDQIGNEGQEHRRSNGTRYTFDSIVYASSSMADLVASAKKAALADGFVLVFGETGTGKELLVQAIHNYSARKNEPFVAINCAAIPETLLESILFGTTKGAFTGAMESKGLFQQAGQGTLFLDELNCMSIALQAKILRVLQEKMVRQVGGTLEVPVQCRVISSTNVDPWESVNNGTLRKDLFYRLAVMTLFIPPLKDRKEDIEVLIHCFLNRYQRIYGLGEVKIAPELKELFLRYLWPGNVRELEHIIESAMNMLDGRKVITADHLPHYLRARFLSRDENFSEFYRKGSGSLAHVLREVEKQVLWDALKSHGGNITRTAESLGIARQNLQYRIKKLGLHKNYA</sequence>
<keyword evidence="4" id="KW-0804">Transcription</keyword>
<dbReference type="GO" id="GO:0006355">
    <property type="term" value="P:regulation of DNA-templated transcription"/>
    <property type="evidence" value="ECO:0007669"/>
    <property type="project" value="InterPro"/>
</dbReference>
<dbReference type="InterPro" id="IPR002078">
    <property type="entry name" value="Sigma_54_int"/>
</dbReference>
<dbReference type="InterPro" id="IPR025944">
    <property type="entry name" value="Sigma_54_int_dom_CS"/>
</dbReference>
<dbReference type="Gene3D" id="3.30.450.20">
    <property type="entry name" value="PAS domain"/>
    <property type="match status" value="1"/>
</dbReference>
<dbReference type="GO" id="GO:0043565">
    <property type="term" value="F:sequence-specific DNA binding"/>
    <property type="evidence" value="ECO:0007669"/>
    <property type="project" value="InterPro"/>
</dbReference>
<dbReference type="KEGG" id="dor:Desor_5060"/>
<dbReference type="RefSeq" id="WP_014187257.1">
    <property type="nucleotide sequence ID" value="NC_016584.1"/>
</dbReference>
<dbReference type="Gene3D" id="1.10.8.60">
    <property type="match status" value="1"/>
</dbReference>
<dbReference type="HOGENOM" id="CLU_000445_8_1_9"/>
<dbReference type="InterPro" id="IPR013656">
    <property type="entry name" value="PAS_4"/>
</dbReference>
<proteinExistence type="predicted"/>
<evidence type="ECO:0000256" key="2">
    <source>
        <dbReference type="ARBA" id="ARBA00022840"/>
    </source>
</evidence>
<evidence type="ECO:0000313" key="7">
    <source>
        <dbReference type="EMBL" id="AET70453.1"/>
    </source>
</evidence>
<dbReference type="EMBL" id="CP003108">
    <property type="protein sequence ID" value="AET70453.1"/>
    <property type="molecule type" value="Genomic_DNA"/>
</dbReference>
<dbReference type="Gene3D" id="3.40.50.300">
    <property type="entry name" value="P-loop containing nucleotide triphosphate hydrolases"/>
    <property type="match status" value="1"/>
</dbReference>
<dbReference type="Gene3D" id="1.10.10.60">
    <property type="entry name" value="Homeodomain-like"/>
    <property type="match status" value="1"/>
</dbReference>
<dbReference type="SMART" id="SM00091">
    <property type="entry name" value="PAS"/>
    <property type="match status" value="1"/>
</dbReference>
<dbReference type="InterPro" id="IPR035965">
    <property type="entry name" value="PAS-like_dom_sf"/>
</dbReference>
<dbReference type="PROSITE" id="PS00675">
    <property type="entry name" value="SIGMA54_INTERACT_1"/>
    <property type="match status" value="1"/>
</dbReference>
<dbReference type="FunFam" id="3.40.50.300:FF:000006">
    <property type="entry name" value="DNA-binding transcriptional regulator NtrC"/>
    <property type="match status" value="1"/>
</dbReference>
<dbReference type="AlphaFoldDB" id="G7WJL6"/>
<evidence type="ECO:0000259" key="6">
    <source>
        <dbReference type="PROSITE" id="PS50112"/>
    </source>
</evidence>
<dbReference type="OrthoDB" id="1672812at2"/>
<dbReference type="SUPFAM" id="SSF55785">
    <property type="entry name" value="PYP-like sensor domain (PAS domain)"/>
    <property type="match status" value="1"/>
</dbReference>
<keyword evidence="3" id="KW-0805">Transcription regulation</keyword>
<dbReference type="PANTHER" id="PTHR32071">
    <property type="entry name" value="TRANSCRIPTIONAL REGULATORY PROTEIN"/>
    <property type="match status" value="1"/>
</dbReference>
<dbReference type="Proteomes" id="UP000006346">
    <property type="component" value="Chromosome"/>
</dbReference>
<keyword evidence="2" id="KW-0067">ATP-binding</keyword>
<dbReference type="SUPFAM" id="SSF52540">
    <property type="entry name" value="P-loop containing nucleoside triphosphate hydrolases"/>
    <property type="match status" value="1"/>
</dbReference>
<gene>
    <name evidence="7" type="ordered locus">Desor_5060</name>
</gene>
<reference evidence="7 8" key="2">
    <citation type="journal article" date="2012" name="J. Bacteriol.">
        <title>Complete genome sequences of Desulfosporosinus orientis DSM765T, Desulfosporosinus youngiae DSM17734T, Desulfosporosinus meridiei DSM13257T, and Desulfosporosinus acidiphilus DSM22704T.</title>
        <authorList>
            <person name="Pester M."/>
            <person name="Brambilla E."/>
            <person name="Alazard D."/>
            <person name="Rattei T."/>
            <person name="Weinmaier T."/>
            <person name="Han J."/>
            <person name="Lucas S."/>
            <person name="Lapidus A."/>
            <person name="Cheng J.F."/>
            <person name="Goodwin L."/>
            <person name="Pitluck S."/>
            <person name="Peters L."/>
            <person name="Ovchinnikova G."/>
            <person name="Teshima H."/>
            <person name="Detter J.C."/>
            <person name="Han C.S."/>
            <person name="Tapia R."/>
            <person name="Land M.L."/>
            <person name="Hauser L."/>
            <person name="Kyrpides N.C."/>
            <person name="Ivanova N.N."/>
            <person name="Pagani I."/>
            <person name="Huntmann M."/>
            <person name="Wei C.L."/>
            <person name="Davenport K.W."/>
            <person name="Daligault H."/>
            <person name="Chain P.S."/>
            <person name="Chen A."/>
            <person name="Mavromatis K."/>
            <person name="Markowitz V."/>
            <person name="Szeto E."/>
            <person name="Mikhailova N."/>
            <person name="Pati A."/>
            <person name="Wagner M."/>
            <person name="Woyke T."/>
            <person name="Ollivier B."/>
            <person name="Klenk H.P."/>
            <person name="Spring S."/>
            <person name="Loy A."/>
        </authorList>
    </citation>
    <scope>NUCLEOTIDE SEQUENCE [LARGE SCALE GENOMIC DNA]</scope>
    <source>
        <strain evidence="8">ATCC 19365 / DSM 765 / NCIMB 8382 / VKM B-1628</strain>
    </source>
</reference>
<dbReference type="InterPro" id="IPR003593">
    <property type="entry name" value="AAA+_ATPase"/>
</dbReference>
<dbReference type="SMART" id="SM00382">
    <property type="entry name" value="AAA"/>
    <property type="match status" value="1"/>
</dbReference>
<dbReference type="InterPro" id="IPR025662">
    <property type="entry name" value="Sigma_54_int_dom_ATP-bd_1"/>
</dbReference>
<dbReference type="Pfam" id="PF02954">
    <property type="entry name" value="HTH_8"/>
    <property type="match status" value="1"/>
</dbReference>
<dbReference type="SUPFAM" id="SSF46689">
    <property type="entry name" value="Homeodomain-like"/>
    <property type="match status" value="1"/>
</dbReference>
<dbReference type="InterPro" id="IPR009057">
    <property type="entry name" value="Homeodomain-like_sf"/>
</dbReference>
<dbReference type="CDD" id="cd00009">
    <property type="entry name" value="AAA"/>
    <property type="match status" value="1"/>
</dbReference>
<dbReference type="InterPro" id="IPR027417">
    <property type="entry name" value="P-loop_NTPase"/>
</dbReference>
<evidence type="ECO:0000256" key="3">
    <source>
        <dbReference type="ARBA" id="ARBA00023015"/>
    </source>
</evidence>
<feature type="domain" description="Sigma-54 factor interaction" evidence="5">
    <location>
        <begin position="154"/>
        <end position="382"/>
    </location>
</feature>
<dbReference type="PATRIC" id="fig|768706.3.peg.5154"/>
<dbReference type="STRING" id="768706.Desor_5060"/>
<evidence type="ECO:0000256" key="1">
    <source>
        <dbReference type="ARBA" id="ARBA00022741"/>
    </source>
</evidence>
<keyword evidence="8" id="KW-1185">Reference proteome</keyword>
<dbReference type="NCBIfam" id="TIGR00229">
    <property type="entry name" value="sensory_box"/>
    <property type="match status" value="1"/>
</dbReference>
<dbReference type="PROSITE" id="PS50112">
    <property type="entry name" value="PAS"/>
    <property type="match status" value="1"/>
</dbReference>
<dbReference type="Pfam" id="PF00158">
    <property type="entry name" value="Sigma54_activat"/>
    <property type="match status" value="1"/>
</dbReference>
<evidence type="ECO:0000256" key="4">
    <source>
        <dbReference type="ARBA" id="ARBA00023163"/>
    </source>
</evidence>
<dbReference type="InterPro" id="IPR000014">
    <property type="entry name" value="PAS"/>
</dbReference>
<feature type="domain" description="PAS" evidence="6">
    <location>
        <begin position="6"/>
        <end position="81"/>
    </location>
</feature>
<name>G7WJL6_DESOD</name>
<dbReference type="PANTHER" id="PTHR32071:SF74">
    <property type="entry name" value="TRANSCRIPTIONAL ACTIVATOR ROCR"/>
    <property type="match status" value="1"/>
</dbReference>
<dbReference type="CDD" id="cd00130">
    <property type="entry name" value="PAS"/>
    <property type="match status" value="1"/>
</dbReference>
<protein>
    <submittedName>
        <fullName evidence="7">PAS domain S-box</fullName>
    </submittedName>
</protein>
<dbReference type="Pfam" id="PF08448">
    <property type="entry name" value="PAS_4"/>
    <property type="match status" value="1"/>
</dbReference>
<dbReference type="Pfam" id="PF25601">
    <property type="entry name" value="AAA_lid_14"/>
    <property type="match status" value="1"/>
</dbReference>
<dbReference type="InterPro" id="IPR002197">
    <property type="entry name" value="HTH_Fis"/>
</dbReference>
<dbReference type="PROSITE" id="PS00688">
    <property type="entry name" value="SIGMA54_INTERACT_3"/>
    <property type="match status" value="1"/>
</dbReference>
<organism evidence="7 8">
    <name type="scientific">Desulfosporosinus orientis (strain ATCC 19365 / DSM 765 / NCIMB 8382 / VKM B-1628 / Singapore I)</name>
    <name type="common">Desulfotomaculum orientis</name>
    <dbReference type="NCBI Taxonomy" id="768706"/>
    <lineage>
        <taxon>Bacteria</taxon>
        <taxon>Bacillati</taxon>
        <taxon>Bacillota</taxon>
        <taxon>Clostridia</taxon>
        <taxon>Eubacteriales</taxon>
        <taxon>Desulfitobacteriaceae</taxon>
        <taxon>Desulfosporosinus</taxon>
    </lineage>
</organism>
<dbReference type="eggNOG" id="COG3829">
    <property type="taxonomic scope" value="Bacteria"/>
</dbReference>
<keyword evidence="1" id="KW-0547">Nucleotide-binding</keyword>
<dbReference type="InterPro" id="IPR058031">
    <property type="entry name" value="AAA_lid_NorR"/>
</dbReference>
<evidence type="ECO:0000313" key="8">
    <source>
        <dbReference type="Proteomes" id="UP000006346"/>
    </source>
</evidence>